<evidence type="ECO:0000313" key="2">
    <source>
        <dbReference type="Proteomes" id="UP001212602"/>
    </source>
</evidence>
<organism evidence="1 2">
    <name type="scientific">Xenophilus arseniciresistens</name>
    <dbReference type="NCBI Taxonomy" id="1283306"/>
    <lineage>
        <taxon>Bacteria</taxon>
        <taxon>Pseudomonadati</taxon>
        <taxon>Pseudomonadota</taxon>
        <taxon>Betaproteobacteria</taxon>
        <taxon>Burkholderiales</taxon>
        <taxon>Comamonadaceae</taxon>
        <taxon>Xenophilus</taxon>
    </lineage>
</organism>
<proteinExistence type="predicted"/>
<dbReference type="RefSeq" id="WP_271428906.1">
    <property type="nucleotide sequence ID" value="NZ_JAQIPB010000007.1"/>
</dbReference>
<protein>
    <submittedName>
        <fullName evidence="1">Uncharacterized protein</fullName>
    </submittedName>
</protein>
<dbReference type="Proteomes" id="UP001212602">
    <property type="component" value="Unassembled WGS sequence"/>
</dbReference>
<accession>A0AAE3N9Y5</accession>
<dbReference type="AlphaFoldDB" id="A0AAE3N9Y5"/>
<name>A0AAE3N9Y5_9BURK</name>
<evidence type="ECO:0000313" key="1">
    <source>
        <dbReference type="EMBL" id="MDA7417663.1"/>
    </source>
</evidence>
<gene>
    <name evidence="1" type="ORF">PGB34_14970</name>
</gene>
<dbReference type="EMBL" id="JAQIPB010000007">
    <property type="protein sequence ID" value="MDA7417663.1"/>
    <property type="molecule type" value="Genomic_DNA"/>
</dbReference>
<sequence length="150" mass="14177">MPFSSSDAARPLPRMGRARPVWAAGGLLALALLGGCASGVGIGIGIAPGLSLNLGLSRSGPSIGLGTGWGPLGAGVSLNSAGQVVGSAGVGAGVGVGGVGVGVGVGQSAVLYDPRANPGPPSVAHPAVEPGVVVQRPGALWRPPAEAEAP</sequence>
<reference evidence="1" key="1">
    <citation type="submission" date="2023-01" db="EMBL/GenBank/DDBJ databases">
        <title>Xenophilus mangrovi sp. nov., isolated from soil of Mangrove nature reserve.</title>
        <authorList>
            <person name="Xu S."/>
            <person name="Liu Z."/>
            <person name="Xu Y."/>
        </authorList>
    </citation>
    <scope>NUCLEOTIDE SEQUENCE</scope>
    <source>
        <strain evidence="1">YW8</strain>
    </source>
</reference>
<comment type="caution">
    <text evidence="1">The sequence shown here is derived from an EMBL/GenBank/DDBJ whole genome shotgun (WGS) entry which is preliminary data.</text>
</comment>
<keyword evidence="2" id="KW-1185">Reference proteome</keyword>